<feature type="domain" description="Schlafen AlbA-2" evidence="1">
    <location>
        <begin position="14"/>
        <end position="117"/>
    </location>
</feature>
<comment type="caution">
    <text evidence="2">The sequence shown here is derived from an EMBL/GenBank/DDBJ whole genome shotgun (WGS) entry which is preliminary data.</text>
</comment>
<dbReference type="Pfam" id="PF04326">
    <property type="entry name" value="SLFN_AlbA_2"/>
    <property type="match status" value="1"/>
</dbReference>
<dbReference type="InterPro" id="IPR007421">
    <property type="entry name" value="Schlafen_AlbA_2_dom"/>
</dbReference>
<dbReference type="PANTHER" id="PTHR30595:SF6">
    <property type="entry name" value="SCHLAFEN ALBA-2 DOMAIN-CONTAINING PROTEIN"/>
    <property type="match status" value="1"/>
</dbReference>
<gene>
    <name evidence="2" type="ORF">S06H3_10234</name>
</gene>
<evidence type="ECO:0000313" key="2">
    <source>
        <dbReference type="EMBL" id="GAI06147.1"/>
    </source>
</evidence>
<dbReference type="PANTHER" id="PTHR30595">
    <property type="entry name" value="GLPR-RELATED TRANSCRIPTIONAL REPRESSOR"/>
    <property type="match status" value="1"/>
</dbReference>
<proteinExistence type="predicted"/>
<dbReference type="Gene3D" id="3.30.950.30">
    <property type="entry name" value="Schlafen, AAA domain"/>
    <property type="match status" value="1"/>
</dbReference>
<dbReference type="AlphaFoldDB" id="X1KGI5"/>
<sequence length="182" mass="20844">MNKDELQLILEEVEGYRIEFKESMTSIDKELVAFANSSGGRIFLGITDDREIKGVKINNKFKSQIQDITNNCQPPIKIILEEFENILIINVREGEDKPYRCSSGFYLRVGPNSQKLNRNEIVEFFKAEGLIRFGELISSRFDYNTHFDPKKLEHFLRLAGISKVLDAPTVLTNLGVAERQEG</sequence>
<feature type="non-terminal residue" evidence="2">
    <location>
        <position position="182"/>
    </location>
</feature>
<protein>
    <recommendedName>
        <fullName evidence="1">Schlafen AlbA-2 domain-containing protein</fullName>
    </recommendedName>
</protein>
<dbReference type="EMBL" id="BARV01004703">
    <property type="protein sequence ID" value="GAI06147.1"/>
    <property type="molecule type" value="Genomic_DNA"/>
</dbReference>
<name>X1KGI5_9ZZZZ</name>
<evidence type="ECO:0000259" key="1">
    <source>
        <dbReference type="Pfam" id="PF04326"/>
    </source>
</evidence>
<dbReference type="InterPro" id="IPR038461">
    <property type="entry name" value="Schlafen_AlbA_2_dom_sf"/>
</dbReference>
<reference evidence="2" key="1">
    <citation type="journal article" date="2014" name="Front. Microbiol.">
        <title>High frequency of phylogenetically diverse reductive dehalogenase-homologous genes in deep subseafloor sedimentary metagenomes.</title>
        <authorList>
            <person name="Kawai M."/>
            <person name="Futagami T."/>
            <person name="Toyoda A."/>
            <person name="Takaki Y."/>
            <person name="Nishi S."/>
            <person name="Hori S."/>
            <person name="Arai W."/>
            <person name="Tsubouchi T."/>
            <person name="Morono Y."/>
            <person name="Uchiyama I."/>
            <person name="Ito T."/>
            <person name="Fujiyama A."/>
            <person name="Inagaki F."/>
            <person name="Takami H."/>
        </authorList>
    </citation>
    <scope>NUCLEOTIDE SEQUENCE</scope>
    <source>
        <strain evidence="2">Expedition CK06-06</strain>
    </source>
</reference>
<accession>X1KGI5</accession>
<organism evidence="2">
    <name type="scientific">marine sediment metagenome</name>
    <dbReference type="NCBI Taxonomy" id="412755"/>
    <lineage>
        <taxon>unclassified sequences</taxon>
        <taxon>metagenomes</taxon>
        <taxon>ecological metagenomes</taxon>
    </lineage>
</organism>